<dbReference type="PANTHER" id="PTHR12785:SF6">
    <property type="entry name" value="SPLICING FACTOR 3B SUBUNIT 2"/>
    <property type="match status" value="1"/>
</dbReference>
<evidence type="ECO:0000313" key="4">
    <source>
        <dbReference type="Proteomes" id="UP000886998"/>
    </source>
</evidence>
<protein>
    <recommendedName>
        <fullName evidence="1">DUF382 domain-containing protein</fullName>
    </recommendedName>
</protein>
<evidence type="ECO:0000313" key="3">
    <source>
        <dbReference type="EMBL" id="GFY75790.1"/>
    </source>
</evidence>
<dbReference type="Pfam" id="PF04037">
    <property type="entry name" value="DUF382"/>
    <property type="match status" value="1"/>
</dbReference>
<dbReference type="InterPro" id="IPR007180">
    <property type="entry name" value="DUF382"/>
</dbReference>
<evidence type="ECO:0000313" key="2">
    <source>
        <dbReference type="EMBL" id="GFY71451.1"/>
    </source>
</evidence>
<dbReference type="OrthoDB" id="10260794at2759"/>
<name>A0A8X6YML6_9ARAC</name>
<proteinExistence type="predicted"/>
<dbReference type="PANTHER" id="PTHR12785">
    <property type="entry name" value="SPLICING FACTOR 3B"/>
    <property type="match status" value="1"/>
</dbReference>
<feature type="domain" description="DUF382" evidence="1">
    <location>
        <begin position="29"/>
        <end position="123"/>
    </location>
</feature>
<dbReference type="AlphaFoldDB" id="A0A8X6YML6"/>
<evidence type="ECO:0000259" key="1">
    <source>
        <dbReference type="Pfam" id="PF04037"/>
    </source>
</evidence>
<dbReference type="EMBL" id="BMAV01021615">
    <property type="protein sequence ID" value="GFY75790.1"/>
    <property type="molecule type" value="Genomic_DNA"/>
</dbReference>
<reference evidence="3" key="1">
    <citation type="submission" date="2020-08" db="EMBL/GenBank/DDBJ databases">
        <title>Multicomponent nature underlies the extraordinary mechanical properties of spider dragline silk.</title>
        <authorList>
            <person name="Kono N."/>
            <person name="Nakamura H."/>
            <person name="Mori M."/>
            <person name="Yoshida Y."/>
            <person name="Ohtoshi R."/>
            <person name="Malay A.D."/>
            <person name="Moran D.A.P."/>
            <person name="Tomita M."/>
            <person name="Numata K."/>
            <person name="Arakawa K."/>
        </authorList>
    </citation>
    <scope>NUCLEOTIDE SEQUENCE</scope>
</reference>
<gene>
    <name evidence="2" type="ORF">TNIN_521</name>
    <name evidence="3" type="ORF">TNIN_8131</name>
</gene>
<comment type="caution">
    <text evidence="3">The sequence shown here is derived from an EMBL/GenBank/DDBJ whole genome shotgun (WGS) entry which is preliminary data.</text>
</comment>
<keyword evidence="4" id="KW-1185">Reference proteome</keyword>
<sequence length="151" mass="18212">MYEIKEKTKLPKRKLKDLSRMSVTRLQRKVNLKASNNIIIVPQYWSFKHEYSQSKRGIGKLAWKLPDFMKRIGIGKVRQSLRDREDQETTKVKMRKRVRLKLRTYNNISRDILSDVLFLSGRRERNWTFASSPLPFKRALRSDIEWEWNQS</sequence>
<organism evidence="3 4">
    <name type="scientific">Trichonephila inaurata madagascariensis</name>
    <dbReference type="NCBI Taxonomy" id="2747483"/>
    <lineage>
        <taxon>Eukaryota</taxon>
        <taxon>Metazoa</taxon>
        <taxon>Ecdysozoa</taxon>
        <taxon>Arthropoda</taxon>
        <taxon>Chelicerata</taxon>
        <taxon>Arachnida</taxon>
        <taxon>Araneae</taxon>
        <taxon>Araneomorphae</taxon>
        <taxon>Entelegynae</taxon>
        <taxon>Araneoidea</taxon>
        <taxon>Nephilidae</taxon>
        <taxon>Trichonephila</taxon>
        <taxon>Trichonephila inaurata</taxon>
    </lineage>
</organism>
<dbReference type="GO" id="GO:0005689">
    <property type="term" value="C:U12-type spliceosomal complex"/>
    <property type="evidence" value="ECO:0007669"/>
    <property type="project" value="TreeGrafter"/>
</dbReference>
<dbReference type="Proteomes" id="UP000886998">
    <property type="component" value="Unassembled WGS sequence"/>
</dbReference>
<dbReference type="InterPro" id="IPR052584">
    <property type="entry name" value="U2_snRNP_Complex_Component"/>
</dbReference>
<dbReference type="EMBL" id="BMAV01018826">
    <property type="protein sequence ID" value="GFY71451.1"/>
    <property type="molecule type" value="Genomic_DNA"/>
</dbReference>
<accession>A0A8X6YML6</accession>